<organism evidence="1 2">
    <name type="scientific">Nocardiopsis mangrovi</name>
    <dbReference type="NCBI Taxonomy" id="1179818"/>
    <lineage>
        <taxon>Bacteria</taxon>
        <taxon>Bacillati</taxon>
        <taxon>Actinomycetota</taxon>
        <taxon>Actinomycetes</taxon>
        <taxon>Streptosporangiales</taxon>
        <taxon>Nocardiopsidaceae</taxon>
        <taxon>Nocardiopsis</taxon>
    </lineage>
</organism>
<reference evidence="2" key="1">
    <citation type="journal article" date="2019" name="Int. J. Syst. Evol. Microbiol.">
        <title>The Global Catalogue of Microorganisms (GCM) 10K type strain sequencing project: providing services to taxonomists for standard genome sequencing and annotation.</title>
        <authorList>
            <consortium name="The Broad Institute Genomics Platform"/>
            <consortium name="The Broad Institute Genome Sequencing Center for Infectious Disease"/>
            <person name="Wu L."/>
            <person name="Ma J."/>
        </authorList>
    </citation>
    <scope>NUCLEOTIDE SEQUENCE [LARGE SCALE GENOMIC DNA]</scope>
    <source>
        <strain evidence="2">XZYJ18</strain>
    </source>
</reference>
<protein>
    <submittedName>
        <fullName evidence="1">DUF742 domain-containing protein</fullName>
    </submittedName>
</protein>
<name>A0ABV9DUR4_9ACTN</name>
<keyword evidence="2" id="KW-1185">Reference proteome</keyword>
<dbReference type="InterPro" id="IPR007995">
    <property type="entry name" value="DUF742"/>
</dbReference>
<gene>
    <name evidence="1" type="ORF">ACFO4E_12335</name>
</gene>
<dbReference type="Pfam" id="PF05331">
    <property type="entry name" value="DUF742"/>
    <property type="match status" value="1"/>
</dbReference>
<dbReference type="RefSeq" id="WP_378574010.1">
    <property type="nucleotide sequence ID" value="NZ_JBHSFQ010000009.1"/>
</dbReference>
<comment type="caution">
    <text evidence="1">The sequence shown here is derived from an EMBL/GenBank/DDBJ whole genome shotgun (WGS) entry which is preliminary data.</text>
</comment>
<evidence type="ECO:0000313" key="2">
    <source>
        <dbReference type="Proteomes" id="UP001595923"/>
    </source>
</evidence>
<proteinExistence type="predicted"/>
<evidence type="ECO:0000313" key="1">
    <source>
        <dbReference type="EMBL" id="MFC4562645.1"/>
    </source>
</evidence>
<dbReference type="PANTHER" id="PTHR36221:SF1">
    <property type="entry name" value="DUF742 DOMAIN-CONTAINING PROTEIN"/>
    <property type="match status" value="1"/>
</dbReference>
<accession>A0ABV9DUR4</accession>
<dbReference type="EMBL" id="JBHSFQ010000009">
    <property type="protein sequence ID" value="MFC4562645.1"/>
    <property type="molecule type" value="Genomic_DNA"/>
</dbReference>
<sequence length="119" mass="12521">MSAGTGAGTDAGRLLRPFAVHTGEAVPAIGLDLLTRVIATRPPERAEALQPERADALRLARRPKTVAELAARLELPLGVVKPLLAGLIHAGALRLCPAEPSPAPRDRILHLVLEGLRAL</sequence>
<dbReference type="Proteomes" id="UP001595923">
    <property type="component" value="Unassembled WGS sequence"/>
</dbReference>
<dbReference type="PANTHER" id="PTHR36221">
    <property type="entry name" value="DUF742 DOMAIN-CONTAINING PROTEIN"/>
    <property type="match status" value="1"/>
</dbReference>